<name>E7GC35_9FIRM</name>
<proteinExistence type="inferred from homology"/>
<dbReference type="GeneID" id="78230259"/>
<dbReference type="InterPro" id="IPR007337">
    <property type="entry name" value="RelB/DinJ"/>
</dbReference>
<reference evidence="3 4" key="1">
    <citation type="submission" date="2010-12" db="EMBL/GenBank/DDBJ databases">
        <title>The Genome Sequence of Coprobacillus sp. strain 29_1.</title>
        <authorList>
            <consortium name="The Broad Institute Genome Sequencing Platform"/>
            <person name="Earl A."/>
            <person name="Ward D."/>
            <person name="Feldgarden M."/>
            <person name="Gevers D."/>
            <person name="Daigneault M."/>
            <person name="Sibley C.D."/>
            <person name="White A."/>
            <person name="Strauss J."/>
            <person name="Allen-Vercoe E."/>
            <person name="Young S.K."/>
            <person name="Zeng Q."/>
            <person name="Gargeya S."/>
            <person name="Fitzgerald M."/>
            <person name="Haas B."/>
            <person name="Abouelleil A."/>
            <person name="Alvarado L."/>
            <person name="Arachchi H.M."/>
            <person name="Berlin A."/>
            <person name="Brown A."/>
            <person name="Chapman S.B."/>
            <person name="Chen Z."/>
            <person name="Dunbar C."/>
            <person name="Freedman E."/>
            <person name="Gearin G."/>
            <person name="Gellesch M."/>
            <person name="Goldberg J."/>
            <person name="Griggs A."/>
            <person name="Gujja S."/>
            <person name="Heilman E."/>
            <person name="Heiman D."/>
            <person name="Howarth C."/>
            <person name="Larson L."/>
            <person name="Lui A."/>
            <person name="MacDonald P.J.P."/>
            <person name="Mehta T."/>
            <person name="Montmayeur A."/>
            <person name="Murphy C."/>
            <person name="Neiman D."/>
            <person name="Pearson M."/>
            <person name="Priest M."/>
            <person name="Roberts A."/>
            <person name="Saif S."/>
            <person name="Shea T."/>
            <person name="Shenoy N."/>
            <person name="Sisk P."/>
            <person name="Stolte C."/>
            <person name="Sykes S."/>
            <person name="White J."/>
            <person name="Yandava C."/>
            <person name="Nusbaum C."/>
            <person name="Birren B."/>
        </authorList>
    </citation>
    <scope>NUCLEOTIDE SEQUENCE [LARGE SCALE GENOMIC DNA]</scope>
    <source>
        <strain evidence="3 4">29_1</strain>
    </source>
</reference>
<dbReference type="GO" id="GO:0006351">
    <property type="term" value="P:DNA-templated transcription"/>
    <property type="evidence" value="ECO:0007669"/>
    <property type="project" value="TreeGrafter"/>
</dbReference>
<dbReference type="EMBL" id="ADKX01000037">
    <property type="protein sequence ID" value="EFW04446.1"/>
    <property type="molecule type" value="Genomic_DNA"/>
</dbReference>
<evidence type="ECO:0000256" key="2">
    <source>
        <dbReference type="ARBA" id="ARBA00022649"/>
    </source>
</evidence>
<accession>E7GC35</accession>
<dbReference type="eggNOG" id="COG3077">
    <property type="taxonomic scope" value="Bacteria"/>
</dbReference>
<dbReference type="GO" id="GO:0006355">
    <property type="term" value="P:regulation of DNA-templated transcription"/>
    <property type="evidence" value="ECO:0007669"/>
    <property type="project" value="InterPro"/>
</dbReference>
<keyword evidence="2" id="KW-1277">Toxin-antitoxin system</keyword>
<evidence type="ECO:0000313" key="3">
    <source>
        <dbReference type="EMBL" id="EFW04446.1"/>
    </source>
</evidence>
<dbReference type="HOGENOM" id="CLU_154558_0_0_9"/>
<dbReference type="OrthoDB" id="9804867at2"/>
<dbReference type="STRING" id="100884.GCA_000269565_02443"/>
<dbReference type="InterPro" id="IPR013321">
    <property type="entry name" value="Arc_rbn_hlx_hlx"/>
</dbReference>
<comment type="similarity">
    <text evidence="1">Belongs to the RelB/DinJ antitoxin family.</text>
</comment>
<comment type="caution">
    <text evidence="3">The sequence shown here is derived from an EMBL/GenBank/DDBJ whole genome shotgun (WGS) entry which is preliminary data.</text>
</comment>
<dbReference type="PANTHER" id="PTHR38781">
    <property type="entry name" value="ANTITOXIN DINJ-RELATED"/>
    <property type="match status" value="1"/>
</dbReference>
<sequence length="100" mass="11086">MEKTMTLNLRVNPEVKKNAEEVLSQLGMSMSTAIDIYLRQISLNQGIPFTIAIPNAPKSMNTDEMTAKEIRALLQEGLDDINAGKVQDASEAFAKFRESL</sequence>
<protein>
    <submittedName>
        <fullName evidence="3">Toxin-antitoxin system protein</fullName>
    </submittedName>
</protein>
<dbReference type="Gene3D" id="1.10.1220.10">
    <property type="entry name" value="Met repressor-like"/>
    <property type="match status" value="1"/>
</dbReference>
<dbReference type="AlphaFoldDB" id="E7GC35"/>
<organism evidence="3 4">
    <name type="scientific">Coprobacillus cateniformis</name>
    <dbReference type="NCBI Taxonomy" id="100884"/>
    <lineage>
        <taxon>Bacteria</taxon>
        <taxon>Bacillati</taxon>
        <taxon>Bacillota</taxon>
        <taxon>Erysipelotrichia</taxon>
        <taxon>Erysipelotrichales</taxon>
        <taxon>Coprobacillaceae</taxon>
        <taxon>Coprobacillus</taxon>
    </lineage>
</organism>
<dbReference type="PANTHER" id="PTHR38781:SF1">
    <property type="entry name" value="ANTITOXIN DINJ-RELATED"/>
    <property type="match status" value="1"/>
</dbReference>
<gene>
    <name evidence="3" type="ORF">HMPREF9488_02326</name>
</gene>
<dbReference type="RefSeq" id="WP_008789416.1">
    <property type="nucleotide sequence ID" value="NZ_AKCB01000001.1"/>
</dbReference>
<evidence type="ECO:0000313" key="4">
    <source>
        <dbReference type="Proteomes" id="UP000003157"/>
    </source>
</evidence>
<dbReference type="Proteomes" id="UP000003157">
    <property type="component" value="Unassembled WGS sequence"/>
</dbReference>
<evidence type="ECO:0000256" key="1">
    <source>
        <dbReference type="ARBA" id="ARBA00010562"/>
    </source>
</evidence>
<dbReference type="Pfam" id="PF04221">
    <property type="entry name" value="RelB"/>
    <property type="match status" value="1"/>
</dbReference>
<dbReference type="NCBIfam" id="TIGR02384">
    <property type="entry name" value="RelB_DinJ"/>
    <property type="match status" value="1"/>
</dbReference>
<keyword evidence="4" id="KW-1185">Reference proteome</keyword>